<gene>
    <name evidence="1" type="ORF">H9789_08940</name>
</gene>
<dbReference type="AlphaFoldDB" id="A0A9E2L8I0"/>
<sequence length="371" mass="42134">MKLNYQCPICGTPLGYEGLCWKCKSEQDRQSVMNWTAEQIKEKQELLISNIQRLADMEDPEFTIFWQLLSYQNAITPEIQSKALTAEIYYPCEIYYHAPENVRDGLIAALQKTDDSQEANNLMCCLAMQGDDKAMETLLELEKNPRDWRANLHVDPSIYAQCGGWTFNKEGHRIQLNFNTCYPMVKGTLNEVSPVKIGRVREDTCPHCGGHMVDILVLDGRDERLKFLGLDGILTATCCPNCVGFLKGPAFNSFTLDGDVEVFPSELFDGEEKMDCYVRPEDYKALADNLFVLGKMSVPLFYGAASEDVNTIGGFANWVQDWEYTTCPHCGKPMKYLAQIQWDTLFDGTEGTLYIEFCPDCKIVSMQHQQT</sequence>
<accession>A0A9E2L8I0</accession>
<name>A0A9E2L8I0_9BACT</name>
<organism evidence="1 2">
    <name type="scientific">Candidatus Paraprevotella stercoravium</name>
    <dbReference type="NCBI Taxonomy" id="2838725"/>
    <lineage>
        <taxon>Bacteria</taxon>
        <taxon>Pseudomonadati</taxon>
        <taxon>Bacteroidota</taxon>
        <taxon>Bacteroidia</taxon>
        <taxon>Bacteroidales</taxon>
        <taxon>Prevotellaceae</taxon>
        <taxon>Paraprevotella</taxon>
    </lineage>
</organism>
<proteinExistence type="predicted"/>
<evidence type="ECO:0000313" key="2">
    <source>
        <dbReference type="Proteomes" id="UP000823865"/>
    </source>
</evidence>
<protein>
    <recommendedName>
        <fullName evidence="3">DUF1963 domain-containing protein</fullName>
    </recommendedName>
</protein>
<dbReference type="Proteomes" id="UP000823865">
    <property type="component" value="Unassembled WGS sequence"/>
</dbReference>
<reference evidence="1" key="1">
    <citation type="journal article" date="2021" name="PeerJ">
        <title>Extensive microbial diversity within the chicken gut microbiome revealed by metagenomics and culture.</title>
        <authorList>
            <person name="Gilroy R."/>
            <person name="Ravi A."/>
            <person name="Getino M."/>
            <person name="Pursley I."/>
            <person name="Horton D.L."/>
            <person name="Alikhan N.F."/>
            <person name="Baker D."/>
            <person name="Gharbi K."/>
            <person name="Hall N."/>
            <person name="Watson M."/>
            <person name="Adriaenssens E.M."/>
            <person name="Foster-Nyarko E."/>
            <person name="Jarju S."/>
            <person name="Secka A."/>
            <person name="Antonio M."/>
            <person name="Oren A."/>
            <person name="Chaudhuri R.R."/>
            <person name="La Ragione R."/>
            <person name="Hildebrand F."/>
            <person name="Pallen M.J."/>
        </authorList>
    </citation>
    <scope>NUCLEOTIDE SEQUENCE</scope>
    <source>
        <strain evidence="1">G3-2149</strain>
    </source>
</reference>
<comment type="caution">
    <text evidence="1">The sequence shown here is derived from an EMBL/GenBank/DDBJ whole genome shotgun (WGS) entry which is preliminary data.</text>
</comment>
<evidence type="ECO:0008006" key="3">
    <source>
        <dbReference type="Google" id="ProtNLM"/>
    </source>
</evidence>
<reference evidence="1" key="2">
    <citation type="submission" date="2021-04" db="EMBL/GenBank/DDBJ databases">
        <authorList>
            <person name="Gilroy R."/>
        </authorList>
    </citation>
    <scope>NUCLEOTIDE SEQUENCE</scope>
    <source>
        <strain evidence="1">G3-2149</strain>
    </source>
</reference>
<dbReference type="EMBL" id="JAHLFU010000187">
    <property type="protein sequence ID" value="MBU3853920.1"/>
    <property type="molecule type" value="Genomic_DNA"/>
</dbReference>
<evidence type="ECO:0000313" key="1">
    <source>
        <dbReference type="EMBL" id="MBU3853920.1"/>
    </source>
</evidence>